<keyword evidence="2" id="KW-0597">Phosphoprotein</keyword>
<evidence type="ECO:0000313" key="9">
    <source>
        <dbReference type="Proteomes" id="UP000320876"/>
    </source>
</evidence>
<dbReference type="PANTHER" id="PTHR43775:SF37">
    <property type="entry name" value="SI:DKEY-61P9.11"/>
    <property type="match status" value="1"/>
</dbReference>
<dbReference type="Gene3D" id="3.40.50.1820">
    <property type="entry name" value="alpha/beta hydrolase"/>
    <property type="match status" value="1"/>
</dbReference>
<feature type="domain" description="Carrier" evidence="5">
    <location>
        <begin position="1702"/>
        <end position="1779"/>
    </location>
</feature>
<dbReference type="InterPro" id="IPR016036">
    <property type="entry name" value="Malonyl_transacylase_ACP-bd"/>
</dbReference>
<dbReference type="GO" id="GO:0031177">
    <property type="term" value="F:phosphopantetheine binding"/>
    <property type="evidence" value="ECO:0007669"/>
    <property type="project" value="InterPro"/>
</dbReference>
<dbReference type="Gene3D" id="3.10.129.110">
    <property type="entry name" value="Polyketide synthase dehydratase"/>
    <property type="match status" value="2"/>
</dbReference>
<evidence type="ECO:0000313" key="8">
    <source>
        <dbReference type="EMBL" id="TQJ05285.1"/>
    </source>
</evidence>
<dbReference type="SUPFAM" id="SSF47336">
    <property type="entry name" value="ACP-like"/>
    <property type="match status" value="3"/>
</dbReference>
<dbReference type="InterPro" id="IPR036736">
    <property type="entry name" value="ACP-like_sf"/>
</dbReference>
<dbReference type="SUPFAM" id="SSF52151">
    <property type="entry name" value="FabD/lysophospholipase-like"/>
    <property type="match status" value="1"/>
</dbReference>
<dbReference type="InterPro" id="IPR016039">
    <property type="entry name" value="Thiolase-like"/>
</dbReference>
<feature type="domain" description="Ketosynthase family 3 (KS3)" evidence="6">
    <location>
        <begin position="95"/>
        <end position="514"/>
    </location>
</feature>
<dbReference type="Pfam" id="PF08659">
    <property type="entry name" value="KR"/>
    <property type="match status" value="1"/>
</dbReference>
<protein>
    <submittedName>
        <fullName evidence="8">Phthiocerol/phenolphthiocerol synthesis type-I polyketide synthase D</fullName>
    </submittedName>
</protein>
<dbReference type="Proteomes" id="UP000320876">
    <property type="component" value="Unassembled WGS sequence"/>
</dbReference>
<dbReference type="Gene3D" id="3.30.70.250">
    <property type="entry name" value="Malonyl-CoA ACP transacylase, ACP-binding"/>
    <property type="match status" value="1"/>
</dbReference>
<dbReference type="InterPro" id="IPR049900">
    <property type="entry name" value="PKS_mFAS_DH"/>
</dbReference>
<dbReference type="Pfam" id="PF00975">
    <property type="entry name" value="Thioesterase"/>
    <property type="match status" value="1"/>
</dbReference>
<dbReference type="SUPFAM" id="SSF55048">
    <property type="entry name" value="Probable ACP-binding domain of malonyl-CoA ACP transacylase"/>
    <property type="match status" value="1"/>
</dbReference>
<name>A0A542DQQ0_AMYCI</name>
<dbReference type="GO" id="GO:0004315">
    <property type="term" value="F:3-oxoacyl-[acyl-carrier-protein] synthase activity"/>
    <property type="evidence" value="ECO:0007669"/>
    <property type="project" value="InterPro"/>
</dbReference>
<feature type="domain" description="Carrier" evidence="5">
    <location>
        <begin position="2"/>
        <end position="79"/>
    </location>
</feature>
<dbReference type="InterPro" id="IPR042104">
    <property type="entry name" value="PKS_dehydratase_sf"/>
</dbReference>
<dbReference type="PANTHER" id="PTHR43775">
    <property type="entry name" value="FATTY ACID SYNTHASE"/>
    <property type="match status" value="1"/>
</dbReference>
<evidence type="ECO:0000259" key="5">
    <source>
        <dbReference type="PROSITE" id="PS50075"/>
    </source>
</evidence>
<dbReference type="Pfam" id="PF00698">
    <property type="entry name" value="Acyl_transf_1"/>
    <property type="match status" value="1"/>
</dbReference>
<dbReference type="SUPFAM" id="SSF53901">
    <property type="entry name" value="Thiolase-like"/>
    <property type="match status" value="1"/>
</dbReference>
<dbReference type="PROSITE" id="PS50075">
    <property type="entry name" value="CARRIER"/>
    <property type="match status" value="2"/>
</dbReference>
<dbReference type="InterPro" id="IPR016035">
    <property type="entry name" value="Acyl_Trfase/lysoPLipase"/>
</dbReference>
<dbReference type="PROSITE" id="PS00606">
    <property type="entry name" value="KS3_1"/>
    <property type="match status" value="1"/>
</dbReference>
<evidence type="ECO:0000259" key="7">
    <source>
        <dbReference type="PROSITE" id="PS52019"/>
    </source>
</evidence>
<dbReference type="InterPro" id="IPR009081">
    <property type="entry name" value="PP-bd_ACP"/>
</dbReference>
<evidence type="ECO:0000259" key="6">
    <source>
        <dbReference type="PROSITE" id="PS52004"/>
    </source>
</evidence>
<dbReference type="InterPro" id="IPR014030">
    <property type="entry name" value="Ketoacyl_synth_N"/>
</dbReference>
<keyword evidence="1" id="KW-0596">Phosphopantetheine</keyword>
<dbReference type="Gene3D" id="3.40.47.10">
    <property type="match status" value="1"/>
</dbReference>
<dbReference type="PROSITE" id="PS52019">
    <property type="entry name" value="PKS_MFAS_DH"/>
    <property type="match status" value="1"/>
</dbReference>
<dbReference type="InterPro" id="IPR001031">
    <property type="entry name" value="Thioesterase"/>
</dbReference>
<keyword evidence="3" id="KW-0808">Transferase</keyword>
<dbReference type="InterPro" id="IPR036291">
    <property type="entry name" value="NAD(P)-bd_dom_sf"/>
</dbReference>
<dbReference type="SUPFAM" id="SSF53474">
    <property type="entry name" value="alpha/beta-Hydrolases"/>
    <property type="match status" value="1"/>
</dbReference>
<dbReference type="Gene3D" id="1.10.1200.10">
    <property type="entry name" value="ACP-like"/>
    <property type="match status" value="3"/>
</dbReference>
<dbReference type="SUPFAM" id="SSF51735">
    <property type="entry name" value="NAD(P)-binding Rossmann-fold domains"/>
    <property type="match status" value="2"/>
</dbReference>
<gene>
    <name evidence="8" type="ORF">FB471_5113</name>
</gene>
<dbReference type="GO" id="GO:0004312">
    <property type="term" value="F:fatty acid synthase activity"/>
    <property type="evidence" value="ECO:0007669"/>
    <property type="project" value="TreeGrafter"/>
</dbReference>
<dbReference type="InterPro" id="IPR050091">
    <property type="entry name" value="PKS_NRPS_Biosynth_Enz"/>
</dbReference>
<reference evidence="8 9" key="1">
    <citation type="submission" date="2019-06" db="EMBL/GenBank/DDBJ databases">
        <title>Sequencing the genomes of 1000 actinobacteria strains.</title>
        <authorList>
            <person name="Klenk H.-P."/>
        </authorList>
    </citation>
    <scope>NUCLEOTIDE SEQUENCE [LARGE SCALE GENOMIC DNA]</scope>
    <source>
        <strain evidence="8 9">DSM 45679</strain>
    </source>
</reference>
<dbReference type="InterPro" id="IPR032821">
    <property type="entry name" value="PKS_assoc"/>
</dbReference>
<dbReference type="Pfam" id="PF02801">
    <property type="entry name" value="Ketoacyl-synt_C"/>
    <property type="match status" value="1"/>
</dbReference>
<dbReference type="Gene3D" id="3.40.50.720">
    <property type="entry name" value="NAD(P)-binding Rossmann-like Domain"/>
    <property type="match status" value="1"/>
</dbReference>
<dbReference type="GO" id="GO:0006633">
    <property type="term" value="P:fatty acid biosynthetic process"/>
    <property type="evidence" value="ECO:0007669"/>
    <property type="project" value="InterPro"/>
</dbReference>
<dbReference type="SMART" id="SM00826">
    <property type="entry name" value="PKS_DH"/>
    <property type="match status" value="1"/>
</dbReference>
<dbReference type="InterPro" id="IPR029058">
    <property type="entry name" value="AB_hydrolase_fold"/>
</dbReference>
<dbReference type="Pfam" id="PF21089">
    <property type="entry name" value="PKS_DH_N"/>
    <property type="match status" value="1"/>
</dbReference>
<dbReference type="OrthoDB" id="9778690at2"/>
<sequence>MNSEAGWRSWLIERLAAVSVGQVTERDVDRPLRDLGVSSRNAMEIAAQAGALLGRELPGTLVWTAPTIAELAKVLAAGPEAVDAAGAGPAPSSVDETVAVVGVACRFPGASTPAEFWELLTAGRSGIGEVPPGRWERFAPDVADHDLPTHGGFLTDVAGFDAEFFGISPGEAEVMDPQQRLLLEVTWEALANAGIPAESLRGTDCGVFVGLSATEYAQLTMTDLDRVDAWSATGAAASVTANRVSYALGAHGPSMTVDTACSSSLVAVHQAVRALAEGDASTAVVGGVNLLLSPAITANFQRAGLLAADGRCKPFDATADGIVRGEGCGVVVLRRLEDARRDGDRVLALIKGSTVNSDGRSNGLMAPNPAAQQRLLSRAYERAGVRARSVDYVEAHGTGTPLGDPIETGALTSVLGVGRPEGRSLLIGSVKANLGHLEGAAGVAGLIKVVLSLWHSRIPPSPNFTEPSPHIDFARGRLNVVTENTEWPRYPGIARAGVSSFGFGGTNAHVVLEECPPAGGARPSGTDSPARRAEVVTLSGRSPARLRARARALADWLEGPAEGRPDIAVLAAALAHAADDAPARAAVPARDLGLLRERLRLLAEGQPHWSAHTATPAAGHDPVFVFSGYGSQWPGMARRLLAEEPAFAEAVTELDGVFREVAGVELSVLLAAEQDAEAGPLSGWQLALFGMQVALARLWRAYGVRPAAVLGHSMGEVAAAVVVGALEPAEGLRVMVHRTAVLDELQAEGAGAMAVVELAPDELDELAESFAEVTVAVYASPTQCTVSGPTEQVAALVEHVAAGGGLARIVPTGVAGHSAAVDPLLDRFTAALAGLRATPEAIPPGIAWYSGVLEEPRLWPAFDAGYWAANLRKPVRFTQALAAAMADGHRLFVEISPHPVTAVAVEQTAGDLGSDLADLTMIPTLRRDPDDGGDGFAAALAAMCAQGRIEVLRGRYPEREVIDLPPPVWEHREYWAEAGSARSPGRTGHPFLGERVEVPGTDQQVWPAEVGLAAHPWLAEHTAHGVPVLPAAALAELMLAAAADALPAEPATDDVELREVVLHRILPLAERTQVSVSAVPARGGDIELSVSARSGGEWERYASATATAGGTPTAAVAGEVLVEVEHPAGPARSGFTLHPALGAACVRALVSLAGDPGDPVWLATRIGRVRVTGDPRRAATVSGSLDSSTGSVRLLDPDGAVLAELAGVTLAATARADIPFVPERLAYQAEWVPSELPADAASSTASISDWVVLHADSVDPAALVGLLTERGHRAVAVPMSRRGEPGAITGPAAAGGVVVLVDNPDSPAELDAARALTLAVAGVVRELAGSAGTPPRLWLVTRGARAVRPDEAGHPGPTALRGLVRVLAYEHPELRATLIDLDGSDRAAERTAVRELLADRPEDEVAWRDGRRFAYTVARDGLAVEQRPAPVVRDGAYLITGGLGGLGIAAARWLAGAGATRIVLSARRGPSAAARAAIEEITASGAGVEVVTGDIADPGVAERMVRAASGDGSPLRGVLHVAGVLADGAVLAMDADDLAAAWRAKTEGALRLHEACAGIELDWWLAYSSAAALFGSPGQAAYATANAWLDAFTAWRRARGLPAATIQWGAWAEIGGAAGKNNPILEPMPPREGIAALSAVLASGRGQTAITRLDTGTVLELFPRLAQRPFFGALVAPGQAGGTEPGAGIDAVRALAAEDPDRARVAVRDHIVSLLAEMMWLDTEGLDPHAPLTSLGLDSLLAMRARGAVERDFGATLPLPLLLRGASLTDVADHLVDELRTAGTAVPAPDRAARPRRGGPGSRDFAERWVARVLRQVLEGNGAGEAVDVHLPLAEVGLDGAAAERLREAVSAALGRAVTAGELFAVPTIAGVADALRAELESTGDGPVRVLGGGGDGDGTPLYLFHAAGSPTAVYRPLVELLDTDMTCYGMERLDELDTVEAKAVRYVELIRARQPEGPYRLGGWSFGGMLAFEVARQLTAAGAEIELLFLIDTIIPLPDMESSPEEALRARLRRFVGYVEQTYQVDLGLPEHELVALPERERNELVMRRLSERVAGMGAAVLEHQRASYVDARISEQYTPGEYAGPVLLFRAKDPHPLTTTLDPRYLRTDDALGWDDFCANLEVVKVPGDHITVIDAPHVAIVADRISAELSLVQEVRKI</sequence>
<dbReference type="InterPro" id="IPR020807">
    <property type="entry name" value="PKS_DH"/>
</dbReference>
<dbReference type="InterPro" id="IPR001227">
    <property type="entry name" value="Ac_transferase_dom_sf"/>
</dbReference>
<dbReference type="EMBL" id="VFML01000001">
    <property type="protein sequence ID" value="TQJ05285.1"/>
    <property type="molecule type" value="Genomic_DNA"/>
</dbReference>
<dbReference type="PROSITE" id="PS00012">
    <property type="entry name" value="PHOSPHOPANTETHEINE"/>
    <property type="match status" value="1"/>
</dbReference>
<feature type="domain" description="PKS/mFAS DH" evidence="7">
    <location>
        <begin position="989"/>
        <end position="1277"/>
    </location>
</feature>
<dbReference type="Pfam" id="PF16197">
    <property type="entry name" value="KAsynt_C_assoc"/>
    <property type="match status" value="1"/>
</dbReference>
<dbReference type="InterPro" id="IPR014043">
    <property type="entry name" value="Acyl_transferase_dom"/>
</dbReference>
<dbReference type="SMART" id="SM00827">
    <property type="entry name" value="PKS_AT"/>
    <property type="match status" value="1"/>
</dbReference>
<comment type="caution">
    <text evidence="8">The sequence shown here is derived from an EMBL/GenBank/DDBJ whole genome shotgun (WGS) entry which is preliminary data.</text>
</comment>
<evidence type="ECO:0000256" key="1">
    <source>
        <dbReference type="ARBA" id="ARBA00022450"/>
    </source>
</evidence>
<organism evidence="8 9">
    <name type="scientific">Amycolatopsis cihanbeyliensis</name>
    <dbReference type="NCBI Taxonomy" id="1128664"/>
    <lineage>
        <taxon>Bacteria</taxon>
        <taxon>Bacillati</taxon>
        <taxon>Actinomycetota</taxon>
        <taxon>Actinomycetes</taxon>
        <taxon>Pseudonocardiales</taxon>
        <taxon>Pseudonocardiaceae</taxon>
        <taxon>Amycolatopsis</taxon>
    </lineage>
</organism>
<keyword evidence="9" id="KW-1185">Reference proteome</keyword>
<evidence type="ECO:0000256" key="3">
    <source>
        <dbReference type="ARBA" id="ARBA00022679"/>
    </source>
</evidence>
<dbReference type="PROSITE" id="PS52004">
    <property type="entry name" value="KS3_2"/>
    <property type="match status" value="1"/>
</dbReference>
<feature type="region of interest" description="N-terminal hotdog fold" evidence="4">
    <location>
        <begin position="989"/>
        <end position="1113"/>
    </location>
</feature>
<dbReference type="InterPro" id="IPR013968">
    <property type="entry name" value="PKS_KR"/>
</dbReference>
<dbReference type="Pfam" id="PF00109">
    <property type="entry name" value="ketoacyl-synt"/>
    <property type="match status" value="1"/>
</dbReference>
<accession>A0A542DQQ0</accession>
<dbReference type="Pfam" id="PF00550">
    <property type="entry name" value="PP-binding"/>
    <property type="match status" value="2"/>
</dbReference>
<dbReference type="SMART" id="SM00825">
    <property type="entry name" value="PKS_KS"/>
    <property type="match status" value="1"/>
</dbReference>
<dbReference type="InterPro" id="IPR014031">
    <property type="entry name" value="Ketoacyl_synth_C"/>
</dbReference>
<dbReference type="InterPro" id="IPR057326">
    <property type="entry name" value="KR_dom"/>
</dbReference>
<proteinExistence type="predicted"/>
<comment type="caution">
    <text evidence="4">Lacks conserved residue(s) required for the propagation of feature annotation.</text>
</comment>
<dbReference type="SMART" id="SM00823">
    <property type="entry name" value="PKS_PP"/>
    <property type="match status" value="3"/>
</dbReference>
<dbReference type="CDD" id="cd00833">
    <property type="entry name" value="PKS"/>
    <property type="match status" value="1"/>
</dbReference>
<feature type="region of interest" description="C-terminal hotdog fold" evidence="4">
    <location>
        <begin position="1136"/>
        <end position="1277"/>
    </location>
</feature>
<evidence type="ECO:0000256" key="4">
    <source>
        <dbReference type="PROSITE-ProRule" id="PRU01363"/>
    </source>
</evidence>
<dbReference type="InterPro" id="IPR006162">
    <property type="entry name" value="Ppantetheine_attach_site"/>
</dbReference>
<dbReference type="SMART" id="SM00822">
    <property type="entry name" value="PKS_KR"/>
    <property type="match status" value="1"/>
</dbReference>
<dbReference type="RefSeq" id="WP_142000835.1">
    <property type="nucleotide sequence ID" value="NZ_VFML01000001.1"/>
</dbReference>
<dbReference type="InterPro" id="IPR049552">
    <property type="entry name" value="PKS_DH_N"/>
</dbReference>
<dbReference type="InterPro" id="IPR020806">
    <property type="entry name" value="PKS_PP-bd"/>
</dbReference>
<dbReference type="InterPro" id="IPR020841">
    <property type="entry name" value="PKS_Beta-ketoAc_synthase_dom"/>
</dbReference>
<dbReference type="InterPro" id="IPR018201">
    <property type="entry name" value="Ketoacyl_synth_AS"/>
</dbReference>
<dbReference type="FunFam" id="3.40.47.10:FF:000019">
    <property type="entry name" value="Polyketide synthase type I"/>
    <property type="match status" value="1"/>
</dbReference>
<dbReference type="Gene3D" id="3.40.366.10">
    <property type="entry name" value="Malonyl-Coenzyme A Acyl Carrier Protein, domain 2"/>
    <property type="match status" value="1"/>
</dbReference>
<evidence type="ECO:0000256" key="2">
    <source>
        <dbReference type="ARBA" id="ARBA00022553"/>
    </source>
</evidence>
<dbReference type="CDD" id="cd08955">
    <property type="entry name" value="KR_2_FAS_SDR_x"/>
    <property type="match status" value="1"/>
</dbReference>